<feature type="chain" id="PRO_5044785257" description="Ubiquitin thioesterase OTU" evidence="6">
    <location>
        <begin position="17"/>
        <end position="1128"/>
    </location>
</feature>
<keyword evidence="2 3" id="KW-0378">Hydrolase</keyword>
<gene>
    <name evidence="9" type="ORF">ACHAWO_011937</name>
</gene>
<dbReference type="SUPFAM" id="SSF54001">
    <property type="entry name" value="Cysteine proteinases"/>
    <property type="match status" value="1"/>
</dbReference>
<comment type="catalytic activity">
    <reaction evidence="1 3">
        <text>Thiol-dependent hydrolysis of ester, thioester, amide, peptide and isopeptide bonds formed by the C-terminal Gly of ubiquitin (a 76-residue protein attached to proteins as an intracellular targeting signal).</text>
        <dbReference type="EC" id="3.4.19.12"/>
    </reaction>
</comment>
<feature type="domain" description="PH" evidence="7">
    <location>
        <begin position="993"/>
        <end position="1091"/>
    </location>
</feature>
<dbReference type="GO" id="GO:0005737">
    <property type="term" value="C:cytoplasm"/>
    <property type="evidence" value="ECO:0007669"/>
    <property type="project" value="UniProtKB-SubCell"/>
</dbReference>
<dbReference type="AlphaFoldDB" id="A0ABD3PC47"/>
<comment type="subcellular location">
    <subcellularLocation>
        <location evidence="3">Cytoplasm</location>
    </subcellularLocation>
</comment>
<evidence type="ECO:0000256" key="5">
    <source>
        <dbReference type="SAM" id="Phobius"/>
    </source>
</evidence>
<name>A0ABD3PC47_9STRA</name>
<evidence type="ECO:0000259" key="8">
    <source>
        <dbReference type="PROSITE" id="PS50802"/>
    </source>
</evidence>
<protein>
    <recommendedName>
        <fullName evidence="3">Ubiquitin thioesterase OTU</fullName>
        <ecNumber evidence="3">3.4.19.12</ecNumber>
    </recommendedName>
</protein>
<feature type="compositionally biased region" description="Low complexity" evidence="4">
    <location>
        <begin position="42"/>
        <end position="63"/>
    </location>
</feature>
<keyword evidence="3" id="KW-0963">Cytoplasm</keyword>
<organism evidence="9 10">
    <name type="scientific">Cyclotella atomus</name>
    <dbReference type="NCBI Taxonomy" id="382360"/>
    <lineage>
        <taxon>Eukaryota</taxon>
        <taxon>Sar</taxon>
        <taxon>Stramenopiles</taxon>
        <taxon>Ochrophyta</taxon>
        <taxon>Bacillariophyta</taxon>
        <taxon>Coscinodiscophyceae</taxon>
        <taxon>Thalassiosirophycidae</taxon>
        <taxon>Stephanodiscales</taxon>
        <taxon>Stephanodiscaceae</taxon>
        <taxon>Cyclotella</taxon>
    </lineage>
</organism>
<keyword evidence="3" id="KW-0645">Protease</keyword>
<keyword evidence="5" id="KW-0812">Transmembrane</keyword>
<feature type="region of interest" description="Disordered" evidence="4">
    <location>
        <begin position="33"/>
        <end position="76"/>
    </location>
</feature>
<dbReference type="GO" id="GO:0004843">
    <property type="term" value="F:cysteine-type deubiquitinase activity"/>
    <property type="evidence" value="ECO:0007669"/>
    <property type="project" value="UniProtKB-UniRule"/>
</dbReference>
<feature type="transmembrane region" description="Helical" evidence="5">
    <location>
        <begin position="560"/>
        <end position="581"/>
    </location>
</feature>
<dbReference type="EMBL" id="JALLPJ020000700">
    <property type="protein sequence ID" value="KAL3785192.1"/>
    <property type="molecule type" value="Genomic_DNA"/>
</dbReference>
<dbReference type="PANTHER" id="PTHR13312">
    <property type="entry name" value="HIV-INDUCED PROTEIN-7-LIKE PROTEASE"/>
    <property type="match status" value="1"/>
</dbReference>
<feature type="region of interest" description="Disordered" evidence="4">
    <location>
        <begin position="936"/>
        <end position="984"/>
    </location>
</feature>
<dbReference type="PANTHER" id="PTHR13312:SF0">
    <property type="entry name" value="UBIQUITIN THIOESTERASE OTU1"/>
    <property type="match status" value="1"/>
</dbReference>
<keyword evidence="3" id="KW-0833">Ubl conjugation pathway</keyword>
<feature type="domain" description="OTU" evidence="8">
    <location>
        <begin position="113"/>
        <end position="312"/>
    </location>
</feature>
<dbReference type="Proteomes" id="UP001530400">
    <property type="component" value="Unassembled WGS sequence"/>
</dbReference>
<comment type="caution">
    <text evidence="9">The sequence shown here is derived from an EMBL/GenBank/DDBJ whole genome shotgun (WGS) entry which is preliminary data.</text>
</comment>
<comment type="function">
    <text evidence="3">Hydrolase that can remove conjugated ubiquitin from proteins and may therefore play an important regulatory role at the level of protein turnover by preventing degradation.</text>
</comment>
<feature type="region of interest" description="Disordered" evidence="4">
    <location>
        <begin position="724"/>
        <end position="749"/>
    </location>
</feature>
<dbReference type="Pfam" id="PF00169">
    <property type="entry name" value="PH"/>
    <property type="match status" value="1"/>
</dbReference>
<evidence type="ECO:0000313" key="9">
    <source>
        <dbReference type="EMBL" id="KAL3785192.1"/>
    </source>
</evidence>
<feature type="transmembrane region" description="Helical" evidence="5">
    <location>
        <begin position="528"/>
        <end position="548"/>
    </location>
</feature>
<evidence type="ECO:0000256" key="3">
    <source>
        <dbReference type="RuleBase" id="RU367104"/>
    </source>
</evidence>
<keyword evidence="6" id="KW-0732">Signal</keyword>
<dbReference type="EC" id="3.4.19.12" evidence="3"/>
<evidence type="ECO:0000256" key="1">
    <source>
        <dbReference type="ARBA" id="ARBA00000707"/>
    </source>
</evidence>
<dbReference type="CDD" id="cd22744">
    <property type="entry name" value="OTU"/>
    <property type="match status" value="1"/>
</dbReference>
<sequence length="1128" mass="127643">MLAPLFFLGCLFTVSTRWHQILLVEAGETTIPRSTNRYSNYPTDIDSSDTSSSEPSSEKSTQPPWNPSPQIDPTGYLTHLYPRSPGTWEQSANLRGRYGPRSKTYESLTNVPVRIRQVPGDGNCLFHSIAVVLSKVENGTDLAMDSPRGIYELRRSSLNLRNRAVDALQVAPRRRLFLQGEEYLEARELLMAAASQFDLEGNEYCDLMRRESYWGGGPEIVALCNCLQRPIHIYELIPTPKSDEENQSTTQSAIHRHPISNQFTLRRMACFGSPKFDRREPLHILSADSRFPDIEPRKIRKVGNHFLALFPVEDERKNLWTKNREIKLNRHALVPAISTGAGAGATAFGLKIDKQSLDLTRECFLMQMRQAKRLFTAQWAESSYHHGEALAQAAQQHAEAQALTTAQYFQTERIHSEDMKLARDQDTRAFEMAWRTEARESLRDELQNQFNRFNTIMLLWFCLIVTRRLHEHTAAILERKLFADSEEIQKVWQDQIEHGLPSDNLVMNLLNQAYHEWLRRNINPLGNAAIQALWIGVLFMFLTAGLLQHARYSIELNAPAAVGCFWFTVIVAAVTIITLKVREESKERHKQGCYDKSWLDIPDTVGPMAKIANAADNLFSHTAVRLASNDRRDQYKERERTERAFIPKTDALHAKADSLLSNAERREKTRTDVLKALTAAAEELDALPQDLIANLNDLIHQVNDLDNATAKSVTMPSRYFYSEKSDLDDDADDGSNEVEHPKAPPMKTKPIDAHQTAVSLTSLREKLGEIALTTLIRIRNMSEEPIRIKSGFQLIDGKYIKDLEVGKPGSKATYHLYPIEEIPPRTEVVFVARSEGRNWIPTSGVKGDLTFVNLHQTVTFQISFSNSLNIDGRRFRVNAAVSPGADISDGNWRISKEIIDDLKNYESLVIIRRFGNIRNGSPRSRDQNRKVAIEQHQEIQPPLSSSIGETTYPNGTGQIQTKPSPSLQPRARGSDLSPTLVSLDNNGVRNPNAPWMEGALSLQVVGLQALWQAVWCSLTSKEITFSARRGGNEGMKILLQHVTKVQPIPNYDAQENYVFDIYNTERRPIRLAAKTKEERISWIKKISSAKGRDVADWTCCSLSSTEDDSEKSGEVDLMHSMEIEKLPV</sequence>
<dbReference type="Gene3D" id="3.90.70.80">
    <property type="match status" value="1"/>
</dbReference>
<dbReference type="InterPro" id="IPR011993">
    <property type="entry name" value="PH-like_dom_sf"/>
</dbReference>
<evidence type="ECO:0000313" key="10">
    <source>
        <dbReference type="Proteomes" id="UP001530400"/>
    </source>
</evidence>
<evidence type="ECO:0000259" key="7">
    <source>
        <dbReference type="PROSITE" id="PS50003"/>
    </source>
</evidence>
<accession>A0ABD3PC47</accession>
<feature type="signal peptide" evidence="6">
    <location>
        <begin position="1"/>
        <end position="16"/>
    </location>
</feature>
<keyword evidence="5" id="KW-0472">Membrane</keyword>
<dbReference type="InterPro" id="IPR001849">
    <property type="entry name" value="PH_domain"/>
</dbReference>
<dbReference type="Pfam" id="PF02338">
    <property type="entry name" value="OTU"/>
    <property type="match status" value="1"/>
</dbReference>
<feature type="compositionally biased region" description="Acidic residues" evidence="4">
    <location>
        <begin position="726"/>
        <end position="736"/>
    </location>
</feature>
<reference evidence="9 10" key="1">
    <citation type="submission" date="2024-10" db="EMBL/GenBank/DDBJ databases">
        <title>Updated reference genomes for cyclostephanoid diatoms.</title>
        <authorList>
            <person name="Roberts W.R."/>
            <person name="Alverson A.J."/>
        </authorList>
    </citation>
    <scope>NUCLEOTIDE SEQUENCE [LARGE SCALE GENOMIC DNA]</scope>
    <source>
        <strain evidence="9 10">AJA010-31</strain>
    </source>
</reference>
<keyword evidence="5" id="KW-1133">Transmembrane helix</keyword>
<dbReference type="Gene3D" id="2.30.29.30">
    <property type="entry name" value="Pleckstrin-homology domain (PH domain)/Phosphotyrosine-binding domain (PTB)"/>
    <property type="match status" value="1"/>
</dbReference>
<evidence type="ECO:0000256" key="2">
    <source>
        <dbReference type="ARBA" id="ARBA00022801"/>
    </source>
</evidence>
<proteinExistence type="predicted"/>
<feature type="compositionally biased region" description="Polar residues" evidence="4">
    <location>
        <begin position="942"/>
        <end position="967"/>
    </location>
</feature>
<keyword evidence="3" id="KW-0788">Thiol protease</keyword>
<dbReference type="PROSITE" id="PS50802">
    <property type="entry name" value="OTU"/>
    <property type="match status" value="1"/>
</dbReference>
<dbReference type="CDD" id="cd00821">
    <property type="entry name" value="PH"/>
    <property type="match status" value="1"/>
</dbReference>
<dbReference type="PROSITE" id="PS50003">
    <property type="entry name" value="PH_DOMAIN"/>
    <property type="match status" value="1"/>
</dbReference>
<dbReference type="SMART" id="SM00233">
    <property type="entry name" value="PH"/>
    <property type="match status" value="1"/>
</dbReference>
<dbReference type="SUPFAM" id="SSF50729">
    <property type="entry name" value="PH domain-like"/>
    <property type="match status" value="1"/>
</dbReference>
<evidence type="ECO:0000256" key="6">
    <source>
        <dbReference type="SAM" id="SignalP"/>
    </source>
</evidence>
<keyword evidence="10" id="KW-1185">Reference proteome</keyword>
<evidence type="ECO:0000256" key="4">
    <source>
        <dbReference type="SAM" id="MobiDB-lite"/>
    </source>
</evidence>
<dbReference type="InterPro" id="IPR003323">
    <property type="entry name" value="OTU_dom"/>
</dbReference>
<dbReference type="InterPro" id="IPR038765">
    <property type="entry name" value="Papain-like_cys_pep_sf"/>
</dbReference>